<reference evidence="2" key="2">
    <citation type="submission" date="2023-01" db="EMBL/GenBank/DDBJ databases">
        <authorList>
            <person name="Sun Q."/>
            <person name="Evtushenko L."/>
        </authorList>
    </citation>
    <scope>NUCLEOTIDE SEQUENCE</scope>
    <source>
        <strain evidence="2">VKM Ac-1401</strain>
    </source>
</reference>
<dbReference type="Proteomes" id="UP001142372">
    <property type="component" value="Unassembled WGS sequence"/>
</dbReference>
<name>A0A9W6HAS8_9MICO</name>
<dbReference type="RefSeq" id="WP_271177739.1">
    <property type="nucleotide sequence ID" value="NZ_BAAAJO010000004.1"/>
</dbReference>
<protein>
    <submittedName>
        <fullName evidence="2">Uncharacterized protein</fullName>
    </submittedName>
</protein>
<keyword evidence="3" id="KW-1185">Reference proteome</keyword>
<evidence type="ECO:0000313" key="3">
    <source>
        <dbReference type="Proteomes" id="UP001142372"/>
    </source>
</evidence>
<gene>
    <name evidence="2" type="ORF">GCM10017584_26630</name>
</gene>
<evidence type="ECO:0000313" key="2">
    <source>
        <dbReference type="EMBL" id="GLJ77089.1"/>
    </source>
</evidence>
<organism evidence="2 3">
    <name type="scientific">Leifsonia poae</name>
    <dbReference type="NCBI Taxonomy" id="110933"/>
    <lineage>
        <taxon>Bacteria</taxon>
        <taxon>Bacillati</taxon>
        <taxon>Actinomycetota</taxon>
        <taxon>Actinomycetes</taxon>
        <taxon>Micrococcales</taxon>
        <taxon>Microbacteriaceae</taxon>
        <taxon>Leifsonia</taxon>
    </lineage>
</organism>
<sequence length="98" mass="11123">MAVIHPALGVEVIQLSPSEWRVSDMRHADQQDGLSLLGFIEQRGQGFEITVIGAPGKRTRFRDFTEALEWLATRRDRSPQAVGPVLPPRLRPRRRAPR</sequence>
<dbReference type="AlphaFoldDB" id="A0A9W6HAS8"/>
<accession>A0A9W6HAS8</accession>
<comment type="caution">
    <text evidence="2">The sequence shown here is derived from an EMBL/GenBank/DDBJ whole genome shotgun (WGS) entry which is preliminary data.</text>
</comment>
<evidence type="ECO:0000256" key="1">
    <source>
        <dbReference type="SAM" id="MobiDB-lite"/>
    </source>
</evidence>
<feature type="region of interest" description="Disordered" evidence="1">
    <location>
        <begin position="75"/>
        <end position="98"/>
    </location>
</feature>
<dbReference type="EMBL" id="BSEN01000013">
    <property type="protein sequence ID" value="GLJ77089.1"/>
    <property type="molecule type" value="Genomic_DNA"/>
</dbReference>
<reference evidence="2" key="1">
    <citation type="journal article" date="2014" name="Int. J. Syst. Evol. Microbiol.">
        <title>Complete genome sequence of Corynebacterium casei LMG S-19264T (=DSM 44701T), isolated from a smear-ripened cheese.</title>
        <authorList>
            <consortium name="US DOE Joint Genome Institute (JGI-PGF)"/>
            <person name="Walter F."/>
            <person name="Albersmeier A."/>
            <person name="Kalinowski J."/>
            <person name="Ruckert C."/>
        </authorList>
    </citation>
    <scope>NUCLEOTIDE SEQUENCE</scope>
    <source>
        <strain evidence="2">VKM Ac-1401</strain>
    </source>
</reference>
<proteinExistence type="predicted"/>